<evidence type="ECO:0000256" key="1">
    <source>
        <dbReference type="ARBA" id="ARBA00009798"/>
    </source>
</evidence>
<comment type="similarity">
    <text evidence="1 4">Belongs to the prolyl-tRNA editing family. YbaK/EbsC subfamily.</text>
</comment>
<reference evidence="6" key="1">
    <citation type="submission" date="2022-08" db="EMBL/GenBank/DDBJ databases">
        <authorList>
            <person name="Wang H."/>
        </authorList>
    </citation>
    <scope>NUCLEOTIDE SEQUENCE</scope>
    <source>
        <strain evidence="6">PS10</strain>
    </source>
</reference>
<evidence type="ECO:0000256" key="2">
    <source>
        <dbReference type="ARBA" id="ARBA00022917"/>
    </source>
</evidence>
<dbReference type="InterPro" id="IPR036754">
    <property type="entry name" value="YbaK/aa-tRNA-synt-asso_dom_sf"/>
</dbReference>
<dbReference type="SUPFAM" id="SSF55826">
    <property type="entry name" value="YbaK/ProRS associated domain"/>
    <property type="match status" value="1"/>
</dbReference>
<protein>
    <recommendedName>
        <fullName evidence="4">Cys-tRNA(Pro)/Cys-tRNA(Cys) deacylase</fullName>
        <ecNumber evidence="4">4.2.-.-</ecNumber>
    </recommendedName>
</protein>
<dbReference type="PANTHER" id="PTHR30411">
    <property type="entry name" value="CYTOPLASMIC PROTEIN"/>
    <property type="match status" value="1"/>
</dbReference>
<dbReference type="CDD" id="cd00002">
    <property type="entry name" value="YbaK_deacylase"/>
    <property type="match status" value="1"/>
</dbReference>
<comment type="caution">
    <text evidence="6">The sequence shown here is derived from an EMBL/GenBank/DDBJ whole genome shotgun (WGS) entry which is preliminary data.</text>
</comment>
<evidence type="ECO:0000259" key="5">
    <source>
        <dbReference type="Pfam" id="PF04073"/>
    </source>
</evidence>
<reference evidence="6" key="2">
    <citation type="journal article" date="2023" name="Microorganisms">
        <title>Isolation and Genomic Characteristics of Cat-Borne Campylobacter felis sp. nov. and Sheep-Borne Campylobacter ovis sp. nov.</title>
        <authorList>
            <person name="Wang H."/>
            <person name="Li Y."/>
            <person name="Gu Y."/>
            <person name="Zhou G."/>
            <person name="Chen X."/>
            <person name="Zhang X."/>
            <person name="Shao Z."/>
            <person name="Zhang J."/>
            <person name="Zhang M."/>
        </authorList>
    </citation>
    <scope>NUCLEOTIDE SEQUENCE</scope>
    <source>
        <strain evidence="6">PS10</strain>
    </source>
</reference>
<dbReference type="InterPro" id="IPR004369">
    <property type="entry name" value="Prolyl-tRNA_editing_YbaK/EbsC"/>
</dbReference>
<evidence type="ECO:0000313" key="7">
    <source>
        <dbReference type="Proteomes" id="UP001173801"/>
    </source>
</evidence>
<dbReference type="Pfam" id="PF04073">
    <property type="entry name" value="tRNA_edit"/>
    <property type="match status" value="1"/>
</dbReference>
<accession>A0ABT7HQU3</accession>
<feature type="domain" description="YbaK/aminoacyl-tRNA synthetase-associated" evidence="5">
    <location>
        <begin position="32"/>
        <end position="146"/>
    </location>
</feature>
<dbReference type="Gene3D" id="3.90.960.10">
    <property type="entry name" value="YbaK/aminoacyl-tRNA synthetase-associated domain"/>
    <property type="match status" value="1"/>
</dbReference>
<dbReference type="PANTHER" id="PTHR30411:SF0">
    <property type="entry name" value="CYS-TRNA(PRO)_CYS-TRNA(CYS) DEACYLASE YBAK"/>
    <property type="match status" value="1"/>
</dbReference>
<dbReference type="NCBIfam" id="TIGR00011">
    <property type="entry name" value="YbaK_EbsC"/>
    <property type="match status" value="1"/>
</dbReference>
<proteinExistence type="inferred from homology"/>
<dbReference type="Proteomes" id="UP001173801">
    <property type="component" value="Unassembled WGS sequence"/>
</dbReference>
<dbReference type="InterPro" id="IPR007214">
    <property type="entry name" value="YbaK/aa-tRNA-synth-assoc-dom"/>
</dbReference>
<sequence length="158" mass="17376">MIHKTNAARVLDRLKIAYDLVEYEVDESDLSATHVAHSAGLDIRFVYKTIVCVCVPQKYVVGVIRGDAELDLKALAGACGAKRAELINLRDLEKLTGYIRGGCSPIAMKKQFETFIDDDAQNLDYILVSAGVRGKQLKLAPNDLVKAINARFAKIIRG</sequence>
<organism evidence="6 7">
    <name type="scientific">Campylobacter gastrosuis</name>
    <dbReference type="NCBI Taxonomy" id="2974576"/>
    <lineage>
        <taxon>Bacteria</taxon>
        <taxon>Pseudomonadati</taxon>
        <taxon>Campylobacterota</taxon>
        <taxon>Epsilonproteobacteria</taxon>
        <taxon>Campylobacterales</taxon>
        <taxon>Campylobacteraceae</taxon>
        <taxon>Campylobacter</taxon>
    </lineage>
</organism>
<keyword evidence="2 4" id="KW-0648">Protein biosynthesis</keyword>
<dbReference type="RefSeq" id="WP_284937922.1">
    <property type="nucleotide sequence ID" value="NZ_JANURM010000009.1"/>
</dbReference>
<dbReference type="PIRSF" id="PIRSF006181">
    <property type="entry name" value="EbsC_YbaK"/>
    <property type="match status" value="1"/>
</dbReference>
<keyword evidence="7" id="KW-1185">Reference proteome</keyword>
<dbReference type="EMBL" id="JANURM010000009">
    <property type="protein sequence ID" value="MDL0089235.1"/>
    <property type="molecule type" value="Genomic_DNA"/>
</dbReference>
<evidence type="ECO:0000256" key="3">
    <source>
        <dbReference type="ARBA" id="ARBA00023239"/>
    </source>
</evidence>
<name>A0ABT7HQU3_9BACT</name>
<keyword evidence="3 4" id="KW-0456">Lyase</keyword>
<dbReference type="EC" id="4.2.-.-" evidence="4"/>
<evidence type="ECO:0000313" key="6">
    <source>
        <dbReference type="EMBL" id="MDL0089235.1"/>
    </source>
</evidence>
<gene>
    <name evidence="6" type="primary">ybaK</name>
    <name evidence="6" type="ORF">NYG85_07645</name>
</gene>
<evidence type="ECO:0000256" key="4">
    <source>
        <dbReference type="PIRNR" id="PIRNR006181"/>
    </source>
</evidence>